<keyword evidence="2" id="KW-1185">Reference proteome</keyword>
<accession>A0A0S3SXP5</accession>
<protein>
    <submittedName>
        <fullName evidence="1">Uncharacterized protein</fullName>
    </submittedName>
</protein>
<dbReference type="Proteomes" id="UP000291084">
    <property type="component" value="Chromosome 9"/>
</dbReference>
<sequence>MIVCYKYIHCELTFANFIFNLLCRNDFFIQLQENKNKRRHKVEMSTEEYATQVAWLGDQPNLLGEVVQKMKESDNELQIMSHRTFYFAFFYFGY</sequence>
<dbReference type="AlphaFoldDB" id="A0A0S3SXP5"/>
<organism evidence="1 2">
    <name type="scientific">Vigna angularis var. angularis</name>
    <dbReference type="NCBI Taxonomy" id="157739"/>
    <lineage>
        <taxon>Eukaryota</taxon>
        <taxon>Viridiplantae</taxon>
        <taxon>Streptophyta</taxon>
        <taxon>Embryophyta</taxon>
        <taxon>Tracheophyta</taxon>
        <taxon>Spermatophyta</taxon>
        <taxon>Magnoliopsida</taxon>
        <taxon>eudicotyledons</taxon>
        <taxon>Gunneridae</taxon>
        <taxon>Pentapetalae</taxon>
        <taxon>rosids</taxon>
        <taxon>fabids</taxon>
        <taxon>Fabales</taxon>
        <taxon>Fabaceae</taxon>
        <taxon>Papilionoideae</taxon>
        <taxon>50 kb inversion clade</taxon>
        <taxon>NPAAA clade</taxon>
        <taxon>indigoferoid/millettioid clade</taxon>
        <taxon>Phaseoleae</taxon>
        <taxon>Vigna</taxon>
    </lineage>
</organism>
<gene>
    <name evidence="1" type="primary">Vigan.09G103800</name>
    <name evidence="1" type="ORF">VIGAN_09103800</name>
</gene>
<evidence type="ECO:0000313" key="1">
    <source>
        <dbReference type="EMBL" id="BAT97561.1"/>
    </source>
</evidence>
<reference evidence="1 2" key="1">
    <citation type="journal article" date="2015" name="Sci. Rep.">
        <title>The power of single molecule real-time sequencing technology in the de novo assembly of a eukaryotic genome.</title>
        <authorList>
            <person name="Sakai H."/>
            <person name="Naito K."/>
            <person name="Ogiso-Tanaka E."/>
            <person name="Takahashi Y."/>
            <person name="Iseki K."/>
            <person name="Muto C."/>
            <person name="Satou K."/>
            <person name="Teruya K."/>
            <person name="Shiroma A."/>
            <person name="Shimoji M."/>
            <person name="Hirano T."/>
            <person name="Itoh T."/>
            <person name="Kaga A."/>
            <person name="Tomooka N."/>
        </authorList>
    </citation>
    <scope>NUCLEOTIDE SEQUENCE [LARGE SCALE GENOMIC DNA]</scope>
    <source>
        <strain evidence="2">cv. Shumari</strain>
    </source>
</reference>
<name>A0A0S3SXP5_PHAAN</name>
<dbReference type="EMBL" id="AP015042">
    <property type="protein sequence ID" value="BAT97561.1"/>
    <property type="molecule type" value="Genomic_DNA"/>
</dbReference>
<evidence type="ECO:0000313" key="2">
    <source>
        <dbReference type="Proteomes" id="UP000291084"/>
    </source>
</evidence>
<proteinExistence type="predicted"/>